<dbReference type="InterPro" id="IPR002575">
    <property type="entry name" value="Aminoglycoside_PTrfase"/>
</dbReference>
<gene>
    <name evidence="2" type="ORF">OEV98_10535</name>
</gene>
<sequence length="324" mass="38695">MTINHKNNRDGQQDRLFSLLENIMHVTQLIPINARVYYLKAAGKSPMIVKQFPSTQQFQRQKLLTDHLKKFSFPTYQFLTDSDTLLQSLGEYFAIISYIEPSIRKFSFRSETDRLSGIFLLNQFHRITTSLSISEKLLFPPFDQEMKWNIRLQQFKEHLPLFNHLLRRELLDNYLTIANWSLEEMERYSKHLLHEDNVIIHGDCANHNFIRDNRGKLYLIDFDLCARALPIIDDLQYVMRILPFVNWNISSIFSIAPLKKYERHPWFLAALAFPSDVFREINRVLSNASIAVDYKLHYIRKLLVEQYERILYVYHQINFFLKKL</sequence>
<proteinExistence type="predicted"/>
<keyword evidence="3" id="KW-1185">Reference proteome</keyword>
<dbReference type="Pfam" id="PF01636">
    <property type="entry name" value="APH"/>
    <property type="match status" value="1"/>
</dbReference>
<organism evidence="2 3">
    <name type="scientific">Perspicuibacillus lycopersici</name>
    <dbReference type="NCBI Taxonomy" id="1325689"/>
    <lineage>
        <taxon>Bacteria</taxon>
        <taxon>Bacillati</taxon>
        <taxon>Bacillota</taxon>
        <taxon>Bacilli</taxon>
        <taxon>Bacillales</taxon>
        <taxon>Bacillaceae</taxon>
        <taxon>Perspicuibacillus</taxon>
    </lineage>
</organism>
<dbReference type="Proteomes" id="UP001209318">
    <property type="component" value="Unassembled WGS sequence"/>
</dbReference>
<protein>
    <submittedName>
        <fullName evidence="2">Aminoglycoside phosphotransferase family protein</fullName>
    </submittedName>
</protein>
<reference evidence="2" key="1">
    <citation type="submission" date="2022-10" db="EMBL/GenBank/DDBJ databases">
        <title>Description of Fervidibacillus gen. nov. in the family Fervidibacillaceae fam. nov. with two species, Fervidibacillus albus sp. nov., and Fervidibacillus halotolerans sp. nov., isolated from tidal flat sediments.</title>
        <authorList>
            <person name="Kwon K.K."/>
            <person name="Yang S.-H."/>
        </authorList>
    </citation>
    <scope>NUCLEOTIDE SEQUENCE</scope>
    <source>
        <strain evidence="2">JCM 19140</strain>
    </source>
</reference>
<dbReference type="AlphaFoldDB" id="A0AAE3IUV3"/>
<dbReference type="SUPFAM" id="SSF56112">
    <property type="entry name" value="Protein kinase-like (PK-like)"/>
    <property type="match status" value="1"/>
</dbReference>
<dbReference type="Gene3D" id="3.90.1200.10">
    <property type="match status" value="1"/>
</dbReference>
<comment type="caution">
    <text evidence="2">The sequence shown here is derived from an EMBL/GenBank/DDBJ whole genome shotgun (WGS) entry which is preliminary data.</text>
</comment>
<dbReference type="RefSeq" id="WP_263073234.1">
    <property type="nucleotide sequence ID" value="NZ_JAOUSF010000003.1"/>
</dbReference>
<evidence type="ECO:0000259" key="1">
    <source>
        <dbReference type="Pfam" id="PF01636"/>
    </source>
</evidence>
<dbReference type="EMBL" id="JAOUSF010000003">
    <property type="protein sequence ID" value="MCU9613998.1"/>
    <property type="molecule type" value="Genomic_DNA"/>
</dbReference>
<evidence type="ECO:0000313" key="2">
    <source>
        <dbReference type="EMBL" id="MCU9613998.1"/>
    </source>
</evidence>
<name>A0AAE3IUV3_9BACI</name>
<feature type="domain" description="Aminoglycoside phosphotransferase" evidence="1">
    <location>
        <begin position="34"/>
        <end position="233"/>
    </location>
</feature>
<accession>A0AAE3IUV3</accession>
<dbReference type="InterPro" id="IPR011009">
    <property type="entry name" value="Kinase-like_dom_sf"/>
</dbReference>
<evidence type="ECO:0000313" key="3">
    <source>
        <dbReference type="Proteomes" id="UP001209318"/>
    </source>
</evidence>